<proteinExistence type="predicted"/>
<organism evidence="2">
    <name type="scientific">Neospora caninum (strain Liverpool)</name>
    <dbReference type="NCBI Taxonomy" id="572307"/>
    <lineage>
        <taxon>Eukaryota</taxon>
        <taxon>Sar</taxon>
        <taxon>Alveolata</taxon>
        <taxon>Apicomplexa</taxon>
        <taxon>Conoidasida</taxon>
        <taxon>Coccidia</taxon>
        <taxon>Eucoccidiorida</taxon>
        <taxon>Eimeriorina</taxon>
        <taxon>Sarcocystidae</taxon>
        <taxon>Neospora</taxon>
    </lineage>
</organism>
<feature type="compositionally biased region" description="Basic and acidic residues" evidence="1">
    <location>
        <begin position="763"/>
        <end position="773"/>
    </location>
</feature>
<feature type="compositionally biased region" description="Basic and acidic residues" evidence="1">
    <location>
        <begin position="1536"/>
        <end position="1553"/>
    </location>
</feature>
<feature type="compositionally biased region" description="Low complexity" evidence="1">
    <location>
        <begin position="1778"/>
        <end position="1787"/>
    </location>
</feature>
<feature type="region of interest" description="Disordered" evidence="1">
    <location>
        <begin position="1989"/>
        <end position="2051"/>
    </location>
</feature>
<feature type="region of interest" description="Disordered" evidence="1">
    <location>
        <begin position="676"/>
        <end position="705"/>
    </location>
</feature>
<name>A0A0F7UDZ8_NEOCL</name>
<feature type="compositionally biased region" description="Low complexity" evidence="1">
    <location>
        <begin position="608"/>
        <end position="621"/>
    </location>
</feature>
<feature type="compositionally biased region" description="Polar residues" evidence="1">
    <location>
        <begin position="1503"/>
        <end position="1513"/>
    </location>
</feature>
<feature type="compositionally biased region" description="Polar residues" evidence="1">
    <location>
        <begin position="842"/>
        <end position="852"/>
    </location>
</feature>
<feature type="compositionally biased region" description="Basic and acidic residues" evidence="1">
    <location>
        <begin position="676"/>
        <end position="686"/>
    </location>
</feature>
<feature type="compositionally biased region" description="Low complexity" evidence="1">
    <location>
        <begin position="1686"/>
        <end position="1701"/>
    </location>
</feature>
<reference evidence="2" key="1">
    <citation type="journal article" date="2015" name="PLoS ONE">
        <title>Comprehensive Evaluation of Toxoplasma gondii VEG and Neospora caninum LIV Genomes with Tachyzoite Stage Transcriptome and Proteome Defines Novel Transcript Features.</title>
        <authorList>
            <person name="Ramaprasad A."/>
            <person name="Mourier T."/>
            <person name="Naeem R."/>
            <person name="Malas T.B."/>
            <person name="Moussa E."/>
            <person name="Panigrahi A."/>
            <person name="Vermont S.J."/>
            <person name="Otto T.D."/>
            <person name="Wastling J."/>
            <person name="Pain A."/>
        </authorList>
    </citation>
    <scope>NUCLEOTIDE SEQUENCE</scope>
    <source>
        <strain evidence="2">Liverpool</strain>
    </source>
</reference>
<feature type="region of interest" description="Disordered" evidence="1">
    <location>
        <begin position="103"/>
        <end position="134"/>
    </location>
</feature>
<feature type="compositionally biased region" description="Low complexity" evidence="1">
    <location>
        <begin position="356"/>
        <end position="365"/>
    </location>
</feature>
<feature type="region of interest" description="Disordered" evidence="1">
    <location>
        <begin position="1503"/>
        <end position="1572"/>
    </location>
</feature>
<feature type="region of interest" description="Disordered" evidence="1">
    <location>
        <begin position="1029"/>
        <end position="1103"/>
    </location>
</feature>
<protein>
    <submittedName>
        <fullName evidence="2">Uncharacterized protein</fullName>
    </submittedName>
</protein>
<feature type="compositionally biased region" description="Basic and acidic residues" evidence="1">
    <location>
        <begin position="271"/>
        <end position="287"/>
    </location>
</feature>
<evidence type="ECO:0000313" key="2">
    <source>
        <dbReference type="EMBL" id="CEL67291.1"/>
    </source>
</evidence>
<feature type="region of interest" description="Disordered" evidence="1">
    <location>
        <begin position="753"/>
        <end position="773"/>
    </location>
</feature>
<dbReference type="EMBL" id="LN714483">
    <property type="protein sequence ID" value="CEL67291.1"/>
    <property type="molecule type" value="Genomic_DNA"/>
</dbReference>
<feature type="compositionally biased region" description="Basic and acidic residues" evidence="1">
    <location>
        <begin position="1803"/>
        <end position="1827"/>
    </location>
</feature>
<feature type="compositionally biased region" description="Basic and acidic residues" evidence="1">
    <location>
        <begin position="250"/>
        <end position="261"/>
    </location>
</feature>
<feature type="compositionally biased region" description="Low complexity" evidence="1">
    <location>
        <begin position="1601"/>
        <end position="1612"/>
    </location>
</feature>
<evidence type="ECO:0000256" key="1">
    <source>
        <dbReference type="SAM" id="MobiDB-lite"/>
    </source>
</evidence>
<feature type="region of interest" description="Disordered" evidence="1">
    <location>
        <begin position="1"/>
        <end position="75"/>
    </location>
</feature>
<feature type="region of interest" description="Disordered" evidence="1">
    <location>
        <begin position="1292"/>
        <end position="1320"/>
    </location>
</feature>
<feature type="compositionally biased region" description="Pro residues" evidence="1">
    <location>
        <begin position="366"/>
        <end position="398"/>
    </location>
</feature>
<feature type="compositionally biased region" description="Basic and acidic residues" evidence="1">
    <location>
        <begin position="105"/>
        <end position="114"/>
    </location>
</feature>
<feature type="compositionally biased region" description="Basic and acidic residues" evidence="1">
    <location>
        <begin position="1061"/>
        <end position="1071"/>
    </location>
</feature>
<feature type="region of interest" description="Disordered" evidence="1">
    <location>
        <begin position="1763"/>
        <end position="1827"/>
    </location>
</feature>
<feature type="region of interest" description="Disordered" evidence="1">
    <location>
        <begin position="228"/>
        <end position="421"/>
    </location>
</feature>
<feature type="region of interest" description="Disordered" evidence="1">
    <location>
        <begin position="835"/>
        <end position="870"/>
    </location>
</feature>
<gene>
    <name evidence="2" type="ORF">BN1204_030920</name>
</gene>
<feature type="compositionally biased region" description="Pro residues" evidence="1">
    <location>
        <begin position="2012"/>
        <end position="2022"/>
    </location>
</feature>
<accession>A0A0F7UDZ8</accession>
<feature type="compositionally biased region" description="Polar residues" evidence="1">
    <location>
        <begin position="1588"/>
        <end position="1600"/>
    </location>
</feature>
<feature type="compositionally biased region" description="Basic and acidic residues" evidence="1">
    <location>
        <begin position="1643"/>
        <end position="1653"/>
    </location>
</feature>
<feature type="compositionally biased region" description="Low complexity" evidence="1">
    <location>
        <begin position="322"/>
        <end position="349"/>
    </location>
</feature>
<dbReference type="PANTHER" id="PTHR24216">
    <property type="entry name" value="PAXILLIN-RELATED"/>
    <property type="match status" value="1"/>
</dbReference>
<dbReference type="PANTHER" id="PTHR24216:SF65">
    <property type="entry name" value="PAXILLIN-LIKE PROTEIN 1"/>
    <property type="match status" value="1"/>
</dbReference>
<feature type="region of interest" description="Disordered" evidence="1">
    <location>
        <begin position="596"/>
        <end position="621"/>
    </location>
</feature>
<sequence length="2188" mass="231930">MENFLSAFEPVSLDDEETSSLAQGFATPPRHVASPEAFPLGGKEPLLTLGSSCPQFSSEASPLPTLSDSPRFPSFSPPGDAVPACAHERPTNSEENLTVLLSDELPGKKRESVAHAHSSRMGRGAPGSQQGSLEHLGDFADVDFFQNTGVAVPQRAAGPSRDSSSSFHREEGAASFRLMSDFACASVSGGSRAEGTFPEASQNGVQGPLCKINEQRRLVSRGDLSAHACNGDTAKGERPTSPRVNVHNACDSDFKISHESSMEDLLGSPSDGEKRKDKEEAGDKREDVDEEQGPQPVETGENKHLPASKTRHSTDSRCSTVSSSSTWAPSSASSPSLSAPSSSSSASPSSSPPPSSTSSSSSASSSPPPSSLPPSSPRPSPSSPPSSSPPPSSPPSSSPPAASSASPWLFSEGEDETESCEAHASKRSAYLRARATGYVSNEMWFELLGVKIGSADAEEDEGHASLADDAGASTTLSSFERQLLDQDESRLLRHLNPSFSVSSSSALSDSERQEMTMRRGVHVEEEVRRARRFVKLYCRKFSCTYTPGLLFLARIVLRYFSRATSEPSSSFSTPALLHALHSFRCRYTPRVLAEHSRVQAKHARRAASPSEGGSKRSSLSSLASQRVRSCGGQEAEGVPWVILEEGENCQQDSRRNPIPPAVSSPVAAAALPLEIQDEKSQDRGDGDSPPSRVDSGSSADEDFLEDVRLDDDILATRAHLSDAEGRVESRSLAPSSLSVNTSPVSLASLGLPDGAGSSLASPERGEEIGTAAEDRVRRQAGDYGKLLESLVAYHLPFLGRHLRSLGLSPENYASQLLSSAFASCCYPPCEIDSADGKRGEPQSHTQTESEGPSAQPDCLSFPLHNEGQGAPREHQVPRLWEVYAAEVCVQQIWRFLVLAGEPAAPALVLLALLSQQAADLSCSSSPAAAASLLAALSLSDAEADFGPGVHAGVQSLYTSRRAAEVAVSRLPSALSGELAPAELPSSLSVSSREGLATAFRLWHVAALYGVQTPRSFSLRLSSFERAEEGSAEQADAASSSCAPSTEELSKTPGDDEAPDSGEARGSTREPALEAQGASSLKAFGVSAPESRDKRLESPLASGPQPVMAFEAHDLVQALKESARIKCEYLGLLQENARMQERSADGERPADLLVPENFLLAHWPPSVIGIDVLFPALALAAHLARASEAGREKSTDSTCQLAALQAVPAGCPVLRMSVCLSTLLDVFAFVLEAWTMTLIDCRTLEEVERSGFVRLAQAVLIDGQVLRRAARTDASVAASSRAVGDATAQLERDRLEDGGAASAAEEDAPPGDQRATREGNSRSFLEASGLKTLLAKTRSSAFLGRSPESLEGALQFAQKETDAEGDEELEHLLLKCEVARGKPLTVLGDDAGLPEKETEDCACILSRLLIENQFGRVSCLVGGWPALVAAIDRAELSSQLLTEGLVSCSAAGAALRFSDASNAAAGAAAALQEWGSKAKEKARGWVQASASKTQSLPLKWQTFRKSQAASSTDGSADIDGAKEAAPHAEDAGDADSAPDKDERGGENAAEKEQEIPPAASSSSRPLEEMKNQAANMKAAAVTLFSQLWTKPPSSNDTIDLPSSSSSSSSSSASRFSALLRGEGGVQEGFLKAREAVAGEEGETAETRDGEKSDAPDAEAVCPGSVSQAPSVKEERKVSVESTSRNVSPSSSASPSSSSSSSAIGPSEREGTWTPESTGEPTRREKVLSSLLSSTLGGAEYVKRNSLKWKDSLKNINLSRAFQATQSDAAGEKHEGERSLAGVLGALAAEGKREKSPSCEPSNPETDRTSKASRESLRQHGSFEEDRDRSRILGYEEATGAFEVLGDVRSGLADVARLGEAGLLASDADAEDGVFEIGDDEEIENRGANGGFGPVERVGTDAGQDLMLMMKKYEMYIQEIQRLQKGSIIDLVEVQKQIGDLQIFEGLKLRPIKPRWSFTLAEGVVTKSAEKKSLRWLLLTLHQLIVLEPHCSEKGDEKDEQESEGSPADRSPENAPPSTSPPPSISSLCSENGDAERDGRSLLQPRTGSASFSGVAKWSGQWRSAVLSFGEKAKDAFQHNAVVEQLSLQRAGTDNGGAPTFETITGVITLPHATSRRGEGFPTVCCKARVKSNHRLSDLQKALHFPDDAHRLSLVFCNGKSNSYEILARSAFLEAIQNRLASLNIDVSSA</sequence>
<feature type="compositionally biased region" description="Basic and acidic residues" evidence="1">
    <location>
        <begin position="1518"/>
        <end position="1529"/>
    </location>
</feature>
<feature type="compositionally biased region" description="Polar residues" evidence="1">
    <location>
        <begin position="49"/>
        <end position="66"/>
    </location>
</feature>
<feature type="region of interest" description="Disordered" evidence="1">
    <location>
        <begin position="1588"/>
        <end position="1733"/>
    </location>
</feature>